<sequence>MSFENKTALVTGASAGIGYGIAKALVDAGARVIITGRHAERLDKAVAELGPNASGIVADATKLADLRRLFDTLKADHGHLDVLIANAGGGEPVPLVDVTEQHVDDTLTWNLKSTIFSVQFALPIMPSGGAIVLIGSNASKAPPIGMSVYAAAKAGVRALVTGWVQEIKGSGVRINVVSPGPVRTPGLEGFFAAEEAEATFDFLAGQSTVGRIGTTDDIAAATLFLAGNTAGYINGIELFVDGGAARL</sequence>
<accession>A0A4R1HH24</accession>
<keyword evidence="4" id="KW-1185">Reference proteome</keyword>
<dbReference type="AlphaFoldDB" id="A0A4R1HH24"/>
<organism evidence="3 4">
    <name type="scientific">Ancylobacter aquaticus</name>
    <dbReference type="NCBI Taxonomy" id="100"/>
    <lineage>
        <taxon>Bacteria</taxon>
        <taxon>Pseudomonadati</taxon>
        <taxon>Pseudomonadota</taxon>
        <taxon>Alphaproteobacteria</taxon>
        <taxon>Hyphomicrobiales</taxon>
        <taxon>Xanthobacteraceae</taxon>
        <taxon>Ancylobacter</taxon>
    </lineage>
</organism>
<dbReference type="GO" id="GO:0016491">
    <property type="term" value="F:oxidoreductase activity"/>
    <property type="evidence" value="ECO:0007669"/>
    <property type="project" value="UniProtKB-KW"/>
</dbReference>
<dbReference type="InterPro" id="IPR036291">
    <property type="entry name" value="NAD(P)-bd_dom_sf"/>
</dbReference>
<dbReference type="RefSeq" id="WP_131837123.1">
    <property type="nucleotide sequence ID" value="NZ_SMFY01000005.1"/>
</dbReference>
<dbReference type="OrthoDB" id="9803333at2"/>
<evidence type="ECO:0000256" key="2">
    <source>
        <dbReference type="ARBA" id="ARBA00023002"/>
    </source>
</evidence>
<gene>
    <name evidence="3" type="ORF">EV667_4032</name>
</gene>
<dbReference type="Gene3D" id="3.40.50.720">
    <property type="entry name" value="NAD(P)-binding Rossmann-like Domain"/>
    <property type="match status" value="1"/>
</dbReference>
<dbReference type="SUPFAM" id="SSF51735">
    <property type="entry name" value="NAD(P)-binding Rossmann-fold domains"/>
    <property type="match status" value="1"/>
</dbReference>
<dbReference type="Proteomes" id="UP000295030">
    <property type="component" value="Unassembled WGS sequence"/>
</dbReference>
<dbReference type="PRINTS" id="PR00081">
    <property type="entry name" value="GDHRDH"/>
</dbReference>
<dbReference type="FunFam" id="3.40.50.720:FF:000084">
    <property type="entry name" value="Short-chain dehydrogenase reductase"/>
    <property type="match status" value="1"/>
</dbReference>
<evidence type="ECO:0000313" key="3">
    <source>
        <dbReference type="EMBL" id="TCK19600.1"/>
    </source>
</evidence>
<dbReference type="InterPro" id="IPR002347">
    <property type="entry name" value="SDR_fam"/>
</dbReference>
<evidence type="ECO:0000256" key="1">
    <source>
        <dbReference type="ARBA" id="ARBA00006484"/>
    </source>
</evidence>
<proteinExistence type="inferred from homology"/>
<reference evidence="3 4" key="1">
    <citation type="submission" date="2019-03" db="EMBL/GenBank/DDBJ databases">
        <title>Genomic Encyclopedia of Type Strains, Phase IV (KMG-IV): sequencing the most valuable type-strain genomes for metagenomic binning, comparative biology and taxonomic classification.</title>
        <authorList>
            <person name="Goeker M."/>
        </authorList>
    </citation>
    <scope>NUCLEOTIDE SEQUENCE [LARGE SCALE GENOMIC DNA]</scope>
    <source>
        <strain evidence="3 4">DSM 101</strain>
    </source>
</reference>
<comment type="caution">
    <text evidence="3">The sequence shown here is derived from an EMBL/GenBank/DDBJ whole genome shotgun (WGS) entry which is preliminary data.</text>
</comment>
<dbReference type="PANTHER" id="PTHR43639:SF1">
    <property type="entry name" value="SHORT-CHAIN DEHYDROGENASE_REDUCTASE FAMILY PROTEIN"/>
    <property type="match status" value="1"/>
</dbReference>
<dbReference type="Pfam" id="PF13561">
    <property type="entry name" value="adh_short_C2"/>
    <property type="match status" value="1"/>
</dbReference>
<name>A0A4R1HH24_ANCAQ</name>
<comment type="similarity">
    <text evidence="1">Belongs to the short-chain dehydrogenases/reductases (SDR) family.</text>
</comment>
<keyword evidence="2" id="KW-0560">Oxidoreductase</keyword>
<protein>
    <submittedName>
        <fullName evidence="3">NAD(P)-dependent dehydrogenase (Short-subunit alcohol dehydrogenase family)</fullName>
    </submittedName>
</protein>
<dbReference type="EMBL" id="SMFY01000005">
    <property type="protein sequence ID" value="TCK19600.1"/>
    <property type="molecule type" value="Genomic_DNA"/>
</dbReference>
<evidence type="ECO:0000313" key="4">
    <source>
        <dbReference type="Proteomes" id="UP000295030"/>
    </source>
</evidence>
<dbReference type="CDD" id="cd05233">
    <property type="entry name" value="SDR_c"/>
    <property type="match status" value="1"/>
</dbReference>
<dbReference type="PANTHER" id="PTHR43639">
    <property type="entry name" value="OXIDOREDUCTASE, SHORT-CHAIN DEHYDROGENASE/REDUCTASE FAMILY (AFU_ORTHOLOGUE AFUA_5G02870)"/>
    <property type="match status" value="1"/>
</dbReference>